<reference evidence="1" key="2">
    <citation type="journal article" date="2015" name="Data Brief">
        <title>Shoot transcriptome of the giant reed, Arundo donax.</title>
        <authorList>
            <person name="Barrero R.A."/>
            <person name="Guerrero F.D."/>
            <person name="Moolhuijzen P."/>
            <person name="Goolsby J.A."/>
            <person name="Tidwell J."/>
            <person name="Bellgard S.E."/>
            <person name="Bellgard M.I."/>
        </authorList>
    </citation>
    <scope>NUCLEOTIDE SEQUENCE</scope>
    <source>
        <tissue evidence="1">Shoot tissue taken approximately 20 cm above the soil surface</tissue>
    </source>
</reference>
<organism evidence="1">
    <name type="scientific">Arundo donax</name>
    <name type="common">Giant reed</name>
    <name type="synonym">Donax arundinaceus</name>
    <dbReference type="NCBI Taxonomy" id="35708"/>
    <lineage>
        <taxon>Eukaryota</taxon>
        <taxon>Viridiplantae</taxon>
        <taxon>Streptophyta</taxon>
        <taxon>Embryophyta</taxon>
        <taxon>Tracheophyta</taxon>
        <taxon>Spermatophyta</taxon>
        <taxon>Magnoliopsida</taxon>
        <taxon>Liliopsida</taxon>
        <taxon>Poales</taxon>
        <taxon>Poaceae</taxon>
        <taxon>PACMAD clade</taxon>
        <taxon>Arundinoideae</taxon>
        <taxon>Arundineae</taxon>
        <taxon>Arundo</taxon>
    </lineage>
</organism>
<protein>
    <submittedName>
        <fullName evidence="1">Uncharacterized protein</fullName>
    </submittedName>
</protein>
<reference evidence="1" key="1">
    <citation type="submission" date="2014-09" db="EMBL/GenBank/DDBJ databases">
        <authorList>
            <person name="Magalhaes I.L.F."/>
            <person name="Oliveira U."/>
            <person name="Santos F.R."/>
            <person name="Vidigal T.H.D.A."/>
            <person name="Brescovit A.D."/>
            <person name="Santos A.J."/>
        </authorList>
    </citation>
    <scope>NUCLEOTIDE SEQUENCE</scope>
    <source>
        <tissue evidence="1">Shoot tissue taken approximately 20 cm above the soil surface</tissue>
    </source>
</reference>
<dbReference type="EMBL" id="GBRH01222147">
    <property type="protein sequence ID" value="JAD75748.1"/>
    <property type="molecule type" value="Transcribed_RNA"/>
</dbReference>
<proteinExistence type="predicted"/>
<evidence type="ECO:0000313" key="1">
    <source>
        <dbReference type="EMBL" id="JAD75748.1"/>
    </source>
</evidence>
<sequence>MLSSYSCDSSVNLGCKIVQHGVDPVDSWLLAVDLSTLGISITLALPLTMSCSGSLTALKLYLRDAFWEMPFRIRDWFKMLLETLI</sequence>
<dbReference type="AlphaFoldDB" id="A0A0A9CMS7"/>
<accession>A0A0A9CMS7</accession>
<name>A0A0A9CMS7_ARUDO</name>